<organism evidence="2 3">
    <name type="scientific">Cylicostephanus goldi</name>
    <name type="common">Nematode worm</name>
    <dbReference type="NCBI Taxonomy" id="71465"/>
    <lineage>
        <taxon>Eukaryota</taxon>
        <taxon>Metazoa</taxon>
        <taxon>Ecdysozoa</taxon>
        <taxon>Nematoda</taxon>
        <taxon>Chromadorea</taxon>
        <taxon>Rhabditida</taxon>
        <taxon>Rhabditina</taxon>
        <taxon>Rhabditomorpha</taxon>
        <taxon>Strongyloidea</taxon>
        <taxon>Strongylidae</taxon>
        <taxon>Cylicostephanus</taxon>
    </lineage>
</organism>
<sequence>MTDSELSSSLYLPRRRESSQYDLSNCGLQRAPSTSNIMEKERRIAELERQLSQAHTEQQLAKRELEVYKTSLGSLEQVLPLKYSQMGSGLTLGIKGSVPADFAF</sequence>
<dbReference type="AlphaFoldDB" id="A0A3P7ND19"/>
<name>A0A3P7ND19_CYLGO</name>
<proteinExistence type="predicted"/>
<keyword evidence="1" id="KW-0175">Coiled coil</keyword>
<reference evidence="2 3" key="1">
    <citation type="submission" date="2018-11" db="EMBL/GenBank/DDBJ databases">
        <authorList>
            <consortium name="Pathogen Informatics"/>
        </authorList>
    </citation>
    <scope>NUCLEOTIDE SEQUENCE [LARGE SCALE GENOMIC DNA]</scope>
</reference>
<dbReference type="EMBL" id="UYRV01133494">
    <property type="protein sequence ID" value="VDN38070.1"/>
    <property type="molecule type" value="Genomic_DNA"/>
</dbReference>
<evidence type="ECO:0000256" key="1">
    <source>
        <dbReference type="SAM" id="Coils"/>
    </source>
</evidence>
<dbReference type="OrthoDB" id="312459at2759"/>
<protein>
    <submittedName>
        <fullName evidence="2">Uncharacterized protein</fullName>
    </submittedName>
</protein>
<evidence type="ECO:0000313" key="3">
    <source>
        <dbReference type="Proteomes" id="UP000271889"/>
    </source>
</evidence>
<feature type="coiled-coil region" evidence="1">
    <location>
        <begin position="37"/>
        <end position="64"/>
    </location>
</feature>
<gene>
    <name evidence="2" type="ORF">CGOC_LOCUS13627</name>
</gene>
<accession>A0A3P7ND19</accession>
<evidence type="ECO:0000313" key="2">
    <source>
        <dbReference type="EMBL" id="VDN38070.1"/>
    </source>
</evidence>
<dbReference type="Proteomes" id="UP000271889">
    <property type="component" value="Unassembled WGS sequence"/>
</dbReference>
<keyword evidence="3" id="KW-1185">Reference proteome</keyword>